<evidence type="ECO:0000256" key="5">
    <source>
        <dbReference type="SAM" id="MobiDB-lite"/>
    </source>
</evidence>
<keyword evidence="4 6" id="KW-0472">Membrane</keyword>
<feature type="transmembrane region" description="Helical" evidence="6">
    <location>
        <begin position="237"/>
        <end position="258"/>
    </location>
</feature>
<feature type="transmembrane region" description="Helical" evidence="6">
    <location>
        <begin position="182"/>
        <end position="200"/>
    </location>
</feature>
<evidence type="ECO:0000256" key="6">
    <source>
        <dbReference type="SAM" id="Phobius"/>
    </source>
</evidence>
<dbReference type="GO" id="GO:0016020">
    <property type="term" value="C:membrane"/>
    <property type="evidence" value="ECO:0007669"/>
    <property type="project" value="UniProtKB-SubCell"/>
</dbReference>
<evidence type="ECO:0000256" key="2">
    <source>
        <dbReference type="ARBA" id="ARBA00022692"/>
    </source>
</evidence>
<feature type="transmembrane region" description="Helical" evidence="6">
    <location>
        <begin position="130"/>
        <end position="148"/>
    </location>
</feature>
<protein>
    <recommendedName>
        <fullName evidence="7">TLC domain-containing protein</fullName>
    </recommendedName>
</protein>
<dbReference type="Pfam" id="PF03798">
    <property type="entry name" value="TRAM_LAG1_CLN8"/>
    <property type="match status" value="1"/>
</dbReference>
<dbReference type="Proteomes" id="UP000836788">
    <property type="component" value="Chromosome 11"/>
</dbReference>
<gene>
    <name evidence="8" type="ORF">PTTT1_LOCUS8536</name>
</gene>
<dbReference type="GO" id="GO:0005783">
    <property type="term" value="C:endoplasmic reticulum"/>
    <property type="evidence" value="ECO:0007669"/>
    <property type="project" value="TreeGrafter"/>
</dbReference>
<dbReference type="PANTHER" id="PTHR12560">
    <property type="entry name" value="LONGEVITY ASSURANCE FACTOR 1 LAG1"/>
    <property type="match status" value="1"/>
</dbReference>
<accession>A0A8J9X3U2</accession>
<evidence type="ECO:0000256" key="4">
    <source>
        <dbReference type="ARBA" id="ARBA00023136"/>
    </source>
</evidence>
<reference evidence="8" key="1">
    <citation type="submission" date="2022-02" db="EMBL/GenBank/DDBJ databases">
        <authorList>
            <person name="Giguere J D."/>
        </authorList>
    </citation>
    <scope>NUCLEOTIDE SEQUENCE</scope>
    <source>
        <strain evidence="8">CCAP 1055/1</strain>
    </source>
</reference>
<organism evidence="8">
    <name type="scientific">Phaeodactylum tricornutum</name>
    <name type="common">Diatom</name>
    <dbReference type="NCBI Taxonomy" id="2850"/>
    <lineage>
        <taxon>Eukaryota</taxon>
        <taxon>Sar</taxon>
        <taxon>Stramenopiles</taxon>
        <taxon>Ochrophyta</taxon>
        <taxon>Bacillariophyta</taxon>
        <taxon>Bacillariophyceae</taxon>
        <taxon>Bacillariophycidae</taxon>
        <taxon>Naviculales</taxon>
        <taxon>Phaeodactylaceae</taxon>
        <taxon>Phaeodactylum</taxon>
    </lineage>
</organism>
<dbReference type="AlphaFoldDB" id="A0A8J9X3U2"/>
<dbReference type="InterPro" id="IPR016439">
    <property type="entry name" value="Lag1/Lac1-like"/>
</dbReference>
<dbReference type="GO" id="GO:0050291">
    <property type="term" value="F:sphingosine N-acyltransferase activity"/>
    <property type="evidence" value="ECO:0007669"/>
    <property type="project" value="InterPro"/>
</dbReference>
<dbReference type="SMART" id="SM00724">
    <property type="entry name" value="TLC"/>
    <property type="match status" value="1"/>
</dbReference>
<evidence type="ECO:0000256" key="3">
    <source>
        <dbReference type="ARBA" id="ARBA00022989"/>
    </source>
</evidence>
<evidence type="ECO:0000256" key="1">
    <source>
        <dbReference type="ARBA" id="ARBA00004141"/>
    </source>
</evidence>
<feature type="transmembrane region" description="Helical" evidence="6">
    <location>
        <begin position="396"/>
        <end position="416"/>
    </location>
</feature>
<proteinExistence type="predicted"/>
<feature type="domain" description="TLC" evidence="7">
    <location>
        <begin position="177"/>
        <end position="424"/>
    </location>
</feature>
<feature type="transmembrane region" description="Helical" evidence="6">
    <location>
        <begin position="345"/>
        <end position="376"/>
    </location>
</feature>
<keyword evidence="3 6" id="KW-1133">Transmembrane helix</keyword>
<sequence length="480" mass="54968">MTTITTSDWSIAPGSFRDYPPSPVLWLTGAVDLFCWPLGCLDWRDTLNVAVPADAVPPLPSWLSYQVPYIYHHLPPMLSYRDFLATTATTTAPTQPHHQQLQIIRTVHLLYTYAFRTTSTALANLATPEAWLVLFALVLLLRMIKSVLMPRFRQLGVKAGRQTHGEAWLQHNQERIHKFGEYVFRLLYHSVISVYGVWYFHDKPWWQIFDGYAATKKATLTLFLGFPHQPVDPGMTWYYLLQAAYNIDALVTLLEISFTVRLRHVYSRHSDGNGRWQSPVVVAWSPSVRGDFREMFIHHVITNLLVIGSSMCRLTRAGSMIFMVHDLSDVPVDLSKLANFLKKKWTTLTCFVAMVLVWLATRLCILPFVIYAAMWTQSQYVTQGIPVLLFLYYRDIFLILVGLLIGLHITWFGMFLQIFGTFLRKNECHDLSEHKSGEEQQKSAAPAFSVGAGSENPAKSSSADNDQRRPTVRYDEKKED</sequence>
<dbReference type="InterPro" id="IPR006634">
    <property type="entry name" value="TLC-dom"/>
</dbReference>
<feature type="region of interest" description="Disordered" evidence="5">
    <location>
        <begin position="433"/>
        <end position="480"/>
    </location>
</feature>
<keyword evidence="2 6" id="KW-0812">Transmembrane</keyword>
<dbReference type="EMBL" id="OU594952">
    <property type="protein sequence ID" value="CAG9278953.1"/>
    <property type="molecule type" value="Genomic_DNA"/>
</dbReference>
<feature type="compositionally biased region" description="Basic and acidic residues" evidence="5">
    <location>
        <begin position="465"/>
        <end position="480"/>
    </location>
</feature>
<name>A0A8J9X3U2_PHATR</name>
<evidence type="ECO:0000313" key="8">
    <source>
        <dbReference type="EMBL" id="CAG9278953.1"/>
    </source>
</evidence>
<dbReference type="GO" id="GO:0046513">
    <property type="term" value="P:ceramide biosynthetic process"/>
    <property type="evidence" value="ECO:0007669"/>
    <property type="project" value="InterPro"/>
</dbReference>
<dbReference type="PANTHER" id="PTHR12560:SF0">
    <property type="entry name" value="LD18904P"/>
    <property type="match status" value="1"/>
</dbReference>
<evidence type="ECO:0000259" key="7">
    <source>
        <dbReference type="SMART" id="SM00724"/>
    </source>
</evidence>
<comment type="subcellular location">
    <subcellularLocation>
        <location evidence="1">Membrane</location>
        <topology evidence="1">Multi-pass membrane protein</topology>
    </subcellularLocation>
</comment>